<dbReference type="Proteomes" id="UP000260943">
    <property type="component" value="Unassembled WGS sequence"/>
</dbReference>
<evidence type="ECO:0000259" key="5">
    <source>
        <dbReference type="Pfam" id="PF07940"/>
    </source>
</evidence>
<proteinExistence type="predicted"/>
<comment type="caution">
    <text evidence="7">The sequence shown here is derived from an EMBL/GenBank/DDBJ whole genome shotgun (WGS) entry which is preliminary data.</text>
</comment>
<dbReference type="PANTHER" id="PTHR39210">
    <property type="entry name" value="HEPARIN-SULFATE LYASE"/>
    <property type="match status" value="1"/>
</dbReference>
<protein>
    <submittedName>
        <fullName evidence="7">Uncharacterized protein</fullName>
    </submittedName>
</protein>
<dbReference type="InterPro" id="IPR008929">
    <property type="entry name" value="Chondroitin_lyas"/>
</dbReference>
<accession>A0A3E4QS92</accession>
<reference evidence="7 8" key="1">
    <citation type="submission" date="2018-08" db="EMBL/GenBank/DDBJ databases">
        <title>A genome reference for cultivated species of the human gut microbiota.</title>
        <authorList>
            <person name="Zou Y."/>
            <person name="Xue W."/>
            <person name="Luo G."/>
        </authorList>
    </citation>
    <scope>NUCLEOTIDE SEQUENCE [LARGE SCALE GENOMIC DNA]</scope>
    <source>
        <strain evidence="7 8">TF08-14</strain>
    </source>
</reference>
<comment type="subcellular location">
    <subcellularLocation>
        <location evidence="1">Periplasm</location>
    </subcellularLocation>
</comment>
<dbReference type="AlphaFoldDB" id="A0A3E4QS92"/>
<dbReference type="GO" id="GO:0042597">
    <property type="term" value="C:periplasmic space"/>
    <property type="evidence" value="ECO:0007669"/>
    <property type="project" value="UniProtKB-SubCell"/>
</dbReference>
<evidence type="ECO:0000256" key="1">
    <source>
        <dbReference type="ARBA" id="ARBA00004418"/>
    </source>
</evidence>
<dbReference type="Pfam" id="PF16889">
    <property type="entry name" value="Hepar_II_III_N"/>
    <property type="match status" value="1"/>
</dbReference>
<evidence type="ECO:0000256" key="4">
    <source>
        <dbReference type="ARBA" id="ARBA00023239"/>
    </source>
</evidence>
<feature type="domain" description="Heparinase II/III-like C-terminal" evidence="5">
    <location>
        <begin position="396"/>
        <end position="620"/>
    </location>
</feature>
<dbReference type="EMBL" id="QSRJ01000007">
    <property type="protein sequence ID" value="RGL09898.1"/>
    <property type="molecule type" value="Genomic_DNA"/>
</dbReference>
<dbReference type="GO" id="GO:0016829">
    <property type="term" value="F:lyase activity"/>
    <property type="evidence" value="ECO:0007669"/>
    <property type="project" value="UniProtKB-KW"/>
</dbReference>
<keyword evidence="4" id="KW-0456">Lyase</keyword>
<feature type="domain" description="Heparin-sulfate lyase N-terminal" evidence="6">
    <location>
        <begin position="114"/>
        <end position="298"/>
    </location>
</feature>
<keyword evidence="3" id="KW-0574">Periplasm</keyword>
<keyword evidence="2" id="KW-0732">Signal</keyword>
<dbReference type="PANTHER" id="PTHR39210:SF1">
    <property type="entry name" value="HEPARIN-SULFATE LYASE"/>
    <property type="match status" value="1"/>
</dbReference>
<dbReference type="InterPro" id="IPR031680">
    <property type="entry name" value="Hepar_II_III_N"/>
</dbReference>
<evidence type="ECO:0000259" key="6">
    <source>
        <dbReference type="Pfam" id="PF16889"/>
    </source>
</evidence>
<gene>
    <name evidence="7" type="ORF">DXC81_06700</name>
</gene>
<organism evidence="7 8">
    <name type="scientific">Collinsella tanakaei</name>
    <dbReference type="NCBI Taxonomy" id="626935"/>
    <lineage>
        <taxon>Bacteria</taxon>
        <taxon>Bacillati</taxon>
        <taxon>Actinomycetota</taxon>
        <taxon>Coriobacteriia</taxon>
        <taxon>Coriobacteriales</taxon>
        <taxon>Coriobacteriaceae</taxon>
        <taxon>Collinsella</taxon>
    </lineage>
</organism>
<dbReference type="Gene3D" id="1.50.10.100">
    <property type="entry name" value="Chondroitin AC/alginate lyase"/>
    <property type="match status" value="1"/>
</dbReference>
<evidence type="ECO:0000256" key="3">
    <source>
        <dbReference type="ARBA" id="ARBA00022764"/>
    </source>
</evidence>
<dbReference type="Gene3D" id="2.70.98.70">
    <property type="match status" value="1"/>
</dbReference>
<dbReference type="InterPro" id="IPR012480">
    <property type="entry name" value="Hepar_II_III_C"/>
</dbReference>
<evidence type="ECO:0000256" key="2">
    <source>
        <dbReference type="ARBA" id="ARBA00022729"/>
    </source>
</evidence>
<dbReference type="SUPFAM" id="SSF48230">
    <property type="entry name" value="Chondroitin AC/alginate lyase"/>
    <property type="match status" value="1"/>
</dbReference>
<sequence length="718" mass="77961">MGRQAMASIGGTETEMVRSMEQTQHPALRGALTGLVRHAERPAFAHVGADAALGHVRAAAATLRVGEMPARLALMDTTSIVNRAGDVMRGVFYFTKPWDMERCATPFELPANPYEIDWCVVKNDDEEWCFMLNRMDYLEDLAAAFLATGNVEYARHALDLVLAWVTAHPAIEPRLSTRTLDTGIRLRSWARVLPVLEFAGVLGLDSMARILRSAGDQIDYLGERYLPKYETSNWGSIQTCAIVETVLMLAGAGNDEGCYAWALERLASQLPAQVYPDGVDWELSPMYHIEVMLYVLGTRAALERCGLEVPSSIDSASRGLSWGLAMQTMPGCVIDAVGDSDRLAVNGVVALSAALLRSGELKYISGVETLDALDLMAYGCGVADALCGVPAVVPQQRVFDGEDSGTYAARGSWGQHAGAALFLNGPLGSGHGHSDNLHVSLWVDGLPVLVDSGRYTYREDVDMRPWLKGPYAHNGLMVDGSSSSAPKGSWGYSDFCQPLKTYARHSGRFHYWEGAVVEHNPCAVLVRKALFIDEGILVGCDEAHCTGDHQLTSLFHFDPQLELEALAEEGADDAYGDLGVRYSVRRAGEEVAVFCTEGDCTVEEGECSLDYNQLSTQRVAKVASGFTDSAARLWCVAPAGVRVEDAQVWRNADEAVGPDLASALRITTRDGSVYTVAFFHREAYSGVKAFALEGVSFHGKAAVVSERDGKRTLHLMRA</sequence>
<evidence type="ECO:0000313" key="7">
    <source>
        <dbReference type="EMBL" id="RGL09898.1"/>
    </source>
</evidence>
<name>A0A3E4QS92_9ACTN</name>
<evidence type="ECO:0000313" key="8">
    <source>
        <dbReference type="Proteomes" id="UP000260943"/>
    </source>
</evidence>
<dbReference type="Pfam" id="PF07940">
    <property type="entry name" value="Hepar_II_III_C"/>
    <property type="match status" value="1"/>
</dbReference>